<name>A0ABY6NT42_9FLAO</name>
<dbReference type="Proteomes" id="UP001163981">
    <property type="component" value="Chromosome"/>
</dbReference>
<sequence length="464" mass="54490">MKPKKIFILLPDGIGLKNFAFTSFAGLGKKMGWEVVFWNATPFDLEKMGYREIKLQGSPRPKTDLLKRAKIKAELDLFTEKFNDPVYQTYKFHSPSRRIKEKIKDMLVSHYKFYNGSENGLRRLRKGMQASEKKGNYYRDCLEVLKKEKPDFIFCTNQRPITAIAPLTAAKDLRIKTGTFIFSWDNLPKATMVIEPDHYFVWSEHMQRELLKYYPFVKKDQIHITGSPQFEPHFDPTLRRTRAEFFKENGLDEDKEYICFSGDDVTTSPHDPQYLEDVAGAVQVLNQKNYNLGIIFRRNPVDHSDRYDWVLKEFEDIIVPLDPKWKEYSSGWNNILPTQKDVELQINTILHTKAVTNLGSSMVFDYVVFKKPCLFINYNLELGDNSDWSVEKVYNFVHFRSMPSKKAVFWLNSKEEISEKLKYALSATTVDLEETKKWFQKINVHPPHEASERIWKEIENIVVK</sequence>
<proteinExistence type="predicted"/>
<gene>
    <name evidence="1" type="ORF">JRG66_01780</name>
</gene>
<protein>
    <submittedName>
        <fullName evidence="1">UDP-glycosyltransferase</fullName>
    </submittedName>
</protein>
<evidence type="ECO:0000313" key="1">
    <source>
        <dbReference type="EMBL" id="UZH55648.1"/>
    </source>
</evidence>
<dbReference type="SUPFAM" id="SSF53756">
    <property type="entry name" value="UDP-Glycosyltransferase/glycogen phosphorylase"/>
    <property type="match status" value="1"/>
</dbReference>
<keyword evidence="2" id="KW-1185">Reference proteome</keyword>
<dbReference type="RefSeq" id="WP_265164039.1">
    <property type="nucleotide sequence ID" value="NZ_CP069620.1"/>
</dbReference>
<accession>A0ABY6NT42</accession>
<reference evidence="1" key="1">
    <citation type="submission" date="2021-02" db="EMBL/GenBank/DDBJ databases">
        <title>Salinimicrobium sp. nov. isolated from seawater in Tongyeong, Republic of Korea.</title>
        <authorList>
            <person name="Lee S.-J."/>
        </authorList>
    </citation>
    <scope>NUCLEOTIDE SEQUENCE</scope>
    <source>
        <strain evidence="1">HN-2-9-2</strain>
    </source>
</reference>
<organism evidence="1 2">
    <name type="scientific">Salinimicrobium tongyeongense</name>
    <dbReference type="NCBI Taxonomy" id="2809707"/>
    <lineage>
        <taxon>Bacteria</taxon>
        <taxon>Pseudomonadati</taxon>
        <taxon>Bacteroidota</taxon>
        <taxon>Flavobacteriia</taxon>
        <taxon>Flavobacteriales</taxon>
        <taxon>Flavobacteriaceae</taxon>
        <taxon>Salinimicrobium</taxon>
    </lineage>
</organism>
<evidence type="ECO:0000313" key="2">
    <source>
        <dbReference type="Proteomes" id="UP001163981"/>
    </source>
</evidence>
<dbReference type="EMBL" id="CP069620">
    <property type="protein sequence ID" value="UZH55648.1"/>
    <property type="molecule type" value="Genomic_DNA"/>
</dbReference>